<dbReference type="RefSeq" id="XP_004350634.1">
    <property type="nucleotide sequence ID" value="XM_004350583.1"/>
</dbReference>
<evidence type="ECO:0000256" key="5">
    <source>
        <dbReference type="ARBA" id="ARBA00023211"/>
    </source>
</evidence>
<dbReference type="FunFam" id="3.90.230.10:FF:000007">
    <property type="entry name" value="Xaa-Pro aminopeptidase P"/>
    <property type="match status" value="1"/>
</dbReference>
<dbReference type="GO" id="GO:0005737">
    <property type="term" value="C:cytoplasm"/>
    <property type="evidence" value="ECO:0007669"/>
    <property type="project" value="UniProtKB-ARBA"/>
</dbReference>
<evidence type="ECO:0000259" key="9">
    <source>
        <dbReference type="Pfam" id="PF16188"/>
    </source>
</evidence>
<evidence type="ECO:0000313" key="10">
    <source>
        <dbReference type="EMBL" id="EGG13926.1"/>
    </source>
</evidence>
<dbReference type="PANTHER" id="PTHR43763:SF6">
    <property type="entry name" value="XAA-PRO AMINOPEPTIDASE 1"/>
    <property type="match status" value="1"/>
</dbReference>
<organism evidence="10 11">
    <name type="scientific">Cavenderia fasciculata</name>
    <name type="common">Slime mold</name>
    <name type="synonym">Dictyostelium fasciculatum</name>
    <dbReference type="NCBI Taxonomy" id="261658"/>
    <lineage>
        <taxon>Eukaryota</taxon>
        <taxon>Amoebozoa</taxon>
        <taxon>Evosea</taxon>
        <taxon>Eumycetozoa</taxon>
        <taxon>Dictyostelia</taxon>
        <taxon>Acytosteliales</taxon>
        <taxon>Cavenderiaceae</taxon>
        <taxon>Cavenderia</taxon>
    </lineage>
</organism>
<dbReference type="FunFam" id="3.40.350.10:FF:000003">
    <property type="entry name" value="Xaa-pro aminopeptidase P"/>
    <property type="match status" value="1"/>
</dbReference>
<dbReference type="CDD" id="cd01085">
    <property type="entry name" value="APP"/>
    <property type="match status" value="1"/>
</dbReference>
<dbReference type="EMBL" id="GL883029">
    <property type="protein sequence ID" value="EGG13926.1"/>
    <property type="molecule type" value="Genomic_DNA"/>
</dbReference>
<reference evidence="11" key="1">
    <citation type="journal article" date="2011" name="Genome Res.">
        <title>Phylogeny-wide analysis of social amoeba genomes highlights ancient origins for complex intercellular communication.</title>
        <authorList>
            <person name="Heidel A.J."/>
            <person name="Lawal H.M."/>
            <person name="Felder M."/>
            <person name="Schilde C."/>
            <person name="Helps N.R."/>
            <person name="Tunggal B."/>
            <person name="Rivero F."/>
            <person name="John U."/>
            <person name="Schleicher M."/>
            <person name="Eichinger L."/>
            <person name="Platzer M."/>
            <person name="Noegel A.A."/>
            <person name="Schaap P."/>
            <person name="Gloeckner G."/>
        </authorList>
    </citation>
    <scope>NUCLEOTIDE SEQUENCE [LARGE SCALE GENOMIC DNA]</scope>
    <source>
        <strain evidence="11">SH3</strain>
    </source>
</reference>
<comment type="similarity">
    <text evidence="2 6">Belongs to the peptidase M24B family.</text>
</comment>
<dbReference type="PANTHER" id="PTHR43763">
    <property type="entry name" value="XAA-PRO AMINOPEPTIDASE 1"/>
    <property type="match status" value="1"/>
</dbReference>
<dbReference type="InterPro" id="IPR029149">
    <property type="entry name" value="Creatin/AminoP/Spt16_N"/>
</dbReference>
<evidence type="ECO:0000256" key="3">
    <source>
        <dbReference type="ARBA" id="ARBA00022723"/>
    </source>
</evidence>
<evidence type="ECO:0000256" key="6">
    <source>
        <dbReference type="RuleBase" id="RU000590"/>
    </source>
</evidence>
<dbReference type="InterPro" id="IPR032416">
    <property type="entry name" value="Peptidase_M24_C"/>
</dbReference>
<dbReference type="InterPro" id="IPR000994">
    <property type="entry name" value="Pept_M24"/>
</dbReference>
<keyword evidence="3 6" id="KW-0479">Metal-binding</keyword>
<dbReference type="Gene3D" id="3.90.230.10">
    <property type="entry name" value="Creatinase/methionine aminopeptidase superfamily"/>
    <property type="match status" value="1"/>
</dbReference>
<dbReference type="Pfam" id="PF00557">
    <property type="entry name" value="Peptidase_M24"/>
    <property type="match status" value="1"/>
</dbReference>
<comment type="cofactor">
    <cofactor evidence="1">
        <name>Mn(2+)</name>
        <dbReference type="ChEBI" id="CHEBI:29035"/>
    </cofactor>
</comment>
<dbReference type="GO" id="GO:0070006">
    <property type="term" value="F:metalloaminopeptidase activity"/>
    <property type="evidence" value="ECO:0007669"/>
    <property type="project" value="InterPro"/>
</dbReference>
<dbReference type="Pfam" id="PF01321">
    <property type="entry name" value="Creatinase_N"/>
    <property type="match status" value="1"/>
</dbReference>
<dbReference type="SUPFAM" id="SSF53092">
    <property type="entry name" value="Creatinase/prolidase N-terminal domain"/>
    <property type="match status" value="1"/>
</dbReference>
<proteinExistence type="inferred from homology"/>
<dbReference type="Gene3D" id="3.40.350.10">
    <property type="entry name" value="Creatinase/prolidase N-terminal domain"/>
    <property type="match status" value="2"/>
</dbReference>
<dbReference type="Pfam" id="PF16188">
    <property type="entry name" value="Peptidase_M24_C"/>
    <property type="match status" value="1"/>
</dbReference>
<sequence length="652" mass="74273">MFTRSILKFTSSSSYSSSSYSSFCSSKYFFNYSTTSSNKNFLKMTLPSVTINEKVERLRELMKKQSLAAYVVPSEDAHQSEYITVRDKRREYISGFSGSAGTAVITTSECLLWTDGRYWLQAAQQLEPNWLVMKDRVQGEPTIEEWLAKRLTPGSGKVGIDSKLISKSYAERFEKVLEKSKHQVDLNESNLIDQVRESFSSVEPIPSYPTDPVFHLAIEYTGQSYQDKLSTLRSQLDQEKADYIVISALDEIAWLYNLRGSDISFNPVFISYAIIGKDSSELFILESKIPENVKNQLPGVQIKPYDSIFSTLSQYNQEKKKIWLDPRSSLALFRSVDKSQLIEKSNPVQLAKAIKNQVEIEGFRKCHVRDASALVQFLAWLEEEIVVKNNTELTEYSVAEVLEEYRSRQKDFISLSFDSISSIESNGAIIHYKPEKETCKKITKAMYLIDSGGQYRDGTTDVTRTTHYGQPTQHEKDCYTRVLKGHIQLSIIKFPQRISGRDIDCIARMSLWQVGLDYAHGTGHGVGSFLNVHEGPQGISYRSIPNPTLFQQGMTITNEPGYYEAGAFGIRIENIMVTQPTETKFNNGAYLGFESVTVVPYERDLINLDLLTTKEITFINQYHQQVLQKILPTLDPNDHRTINYLKKKTIPL</sequence>
<dbReference type="InterPro" id="IPR001131">
    <property type="entry name" value="Peptidase_M24B_aminopep-P_CS"/>
</dbReference>
<dbReference type="InterPro" id="IPR050422">
    <property type="entry name" value="X-Pro_aminopeptidase_P"/>
</dbReference>
<name>F4QDX9_CACFS</name>
<gene>
    <name evidence="10" type="primary">xpnpep1</name>
    <name evidence="10" type="ORF">DFA_11687</name>
</gene>
<evidence type="ECO:0000259" key="7">
    <source>
        <dbReference type="Pfam" id="PF00557"/>
    </source>
</evidence>
<dbReference type="PROSITE" id="PS00491">
    <property type="entry name" value="PROLINE_PEPTIDASE"/>
    <property type="match status" value="1"/>
</dbReference>
<protein>
    <submittedName>
        <fullName evidence="10">Peptidase M24 family protein</fullName>
    </submittedName>
</protein>
<feature type="domain" description="Peptidase M24" evidence="7">
    <location>
        <begin position="362"/>
        <end position="578"/>
    </location>
</feature>
<keyword evidence="4" id="KW-0378">Hydrolase</keyword>
<dbReference type="KEGG" id="dfa:DFA_11687"/>
<dbReference type="Pfam" id="PF16189">
    <property type="entry name" value="Creatinase_N_2"/>
    <property type="match status" value="1"/>
</dbReference>
<feature type="domain" description="Creatinase N-terminal" evidence="8">
    <location>
        <begin position="55"/>
        <end position="197"/>
    </location>
</feature>
<dbReference type="MEROPS" id="M24.009"/>
<dbReference type="Proteomes" id="UP000007797">
    <property type="component" value="Unassembled WGS sequence"/>
</dbReference>
<dbReference type="AlphaFoldDB" id="F4QDX9"/>
<feature type="domain" description="Peptidase M24 C-terminal" evidence="9">
    <location>
        <begin position="590"/>
        <end position="652"/>
    </location>
</feature>
<accession>F4QDX9</accession>
<dbReference type="InterPro" id="IPR000587">
    <property type="entry name" value="Creatinase_N"/>
</dbReference>
<dbReference type="InterPro" id="IPR033740">
    <property type="entry name" value="Pept_M24B"/>
</dbReference>
<evidence type="ECO:0000313" key="11">
    <source>
        <dbReference type="Proteomes" id="UP000007797"/>
    </source>
</evidence>
<evidence type="ECO:0000256" key="2">
    <source>
        <dbReference type="ARBA" id="ARBA00008766"/>
    </source>
</evidence>
<dbReference type="SUPFAM" id="SSF55920">
    <property type="entry name" value="Creatinase/aminopeptidase"/>
    <property type="match status" value="1"/>
</dbReference>
<dbReference type="OrthoDB" id="9995434at2759"/>
<evidence type="ECO:0000256" key="4">
    <source>
        <dbReference type="ARBA" id="ARBA00022801"/>
    </source>
</evidence>
<dbReference type="GeneID" id="14865927"/>
<dbReference type="InterPro" id="IPR036005">
    <property type="entry name" value="Creatinase/aminopeptidase-like"/>
</dbReference>
<dbReference type="GO" id="GO:0046872">
    <property type="term" value="F:metal ion binding"/>
    <property type="evidence" value="ECO:0007669"/>
    <property type="project" value="UniProtKB-KW"/>
</dbReference>
<dbReference type="OMA" id="EPGMILS"/>
<evidence type="ECO:0000259" key="8">
    <source>
        <dbReference type="Pfam" id="PF01321"/>
    </source>
</evidence>
<dbReference type="STRING" id="1054147.F4QDX9"/>
<evidence type="ECO:0000256" key="1">
    <source>
        <dbReference type="ARBA" id="ARBA00001936"/>
    </source>
</evidence>
<keyword evidence="5" id="KW-0464">Manganese</keyword>
<keyword evidence="11" id="KW-1185">Reference proteome</keyword>